<dbReference type="GO" id="GO:0071949">
    <property type="term" value="F:FAD binding"/>
    <property type="evidence" value="ECO:0007669"/>
    <property type="project" value="InterPro"/>
</dbReference>
<feature type="domain" description="FAD-binding" evidence="6">
    <location>
        <begin position="5"/>
        <end position="332"/>
    </location>
</feature>
<keyword evidence="8" id="KW-1185">Reference proteome</keyword>
<evidence type="ECO:0000256" key="5">
    <source>
        <dbReference type="ARBA" id="ARBA00023033"/>
    </source>
</evidence>
<dbReference type="PRINTS" id="PR00420">
    <property type="entry name" value="RNGMNOXGNASE"/>
</dbReference>
<dbReference type="InterPro" id="IPR002938">
    <property type="entry name" value="FAD-bd"/>
</dbReference>
<proteinExistence type="inferred from homology"/>
<dbReference type="EMBL" id="QGMG01000591">
    <property type="protein sequence ID" value="TVY52545.1"/>
    <property type="molecule type" value="Genomic_DNA"/>
</dbReference>
<dbReference type="Gene3D" id="3.50.50.60">
    <property type="entry name" value="FAD/NAD(P)-binding domain"/>
    <property type="match status" value="1"/>
</dbReference>
<sequence length="405" mass="45078">MHFDEVAIIGAGLSGLSLALFLKKHNIQCTIYELRSPNVAAAGALMLSPNALRSLDAIGLYDRIKLEAWHFRAGSFRNNQHEPLGSYEFGDADKYGYDCLRIYRQVLIDQLRAMVSECGIEIVDEKGFSHIVSEDGSGVTFAFANGEQRKAGIVIGADGIRSSVRKYIFPEVELAFAGVMTIVCAVPTSEVKFPYDNYNLPVSIIGEAGGFSLAQQNADGSEMMAAMQVCTHERDKAGWKALNEDKQQLLGILRQSYGTWNETIKSVIDAINPETLFVWPFYAVPRLSHWTSAQGRVVLLGDAAHAIPPSAGQGANQAFEDVHSLSLLMAAARDSKVEWKHCIEWWQHYRRDRTDKATDLTLEMTKRRLPDWVGEGGTFDNGWLYNIQVAQDVETWLSSRQPILD</sequence>
<name>A0A7D8UML8_9HELO</name>
<dbReference type="InterPro" id="IPR036188">
    <property type="entry name" value="FAD/NAD-bd_sf"/>
</dbReference>
<organism evidence="7 8">
    <name type="scientific">Lachnellula cervina</name>
    <dbReference type="NCBI Taxonomy" id="1316786"/>
    <lineage>
        <taxon>Eukaryota</taxon>
        <taxon>Fungi</taxon>
        <taxon>Dikarya</taxon>
        <taxon>Ascomycota</taxon>
        <taxon>Pezizomycotina</taxon>
        <taxon>Leotiomycetes</taxon>
        <taxon>Helotiales</taxon>
        <taxon>Lachnaceae</taxon>
        <taxon>Lachnellula</taxon>
    </lineage>
</organism>
<keyword evidence="4" id="KW-0560">Oxidoreductase</keyword>
<comment type="similarity">
    <text evidence="1">Belongs to the paxM FAD-dependent monooxygenase family.</text>
</comment>
<keyword evidence="3" id="KW-0274">FAD</keyword>
<dbReference type="OrthoDB" id="16820at2759"/>
<dbReference type="PANTHER" id="PTHR13789">
    <property type="entry name" value="MONOOXYGENASE"/>
    <property type="match status" value="1"/>
</dbReference>
<dbReference type="AlphaFoldDB" id="A0A7D8UML8"/>
<dbReference type="SUPFAM" id="SSF51905">
    <property type="entry name" value="FAD/NAD(P)-binding domain"/>
    <property type="match status" value="1"/>
</dbReference>
<evidence type="ECO:0000256" key="4">
    <source>
        <dbReference type="ARBA" id="ARBA00023002"/>
    </source>
</evidence>
<keyword evidence="2" id="KW-0285">Flavoprotein</keyword>
<dbReference type="InterPro" id="IPR050493">
    <property type="entry name" value="FAD-dep_Monooxygenase_BioMet"/>
</dbReference>
<reference evidence="7 8" key="1">
    <citation type="submission" date="2018-05" db="EMBL/GenBank/DDBJ databases">
        <title>Whole genome sequencing for identification of molecular markers to develop diagnostic detection tools for the regulated plant pathogen Lachnellula willkommii.</title>
        <authorList>
            <person name="Giroux E."/>
            <person name="Bilodeau G."/>
        </authorList>
    </citation>
    <scope>NUCLEOTIDE SEQUENCE [LARGE SCALE GENOMIC DNA]</scope>
    <source>
        <strain evidence="7 8">CBS 625.97</strain>
    </source>
</reference>
<protein>
    <submittedName>
        <fullName evidence="7">FAD-dependent urate hydroxylase</fullName>
    </submittedName>
</protein>
<dbReference type="Pfam" id="PF01494">
    <property type="entry name" value="FAD_binding_3"/>
    <property type="match status" value="1"/>
</dbReference>
<evidence type="ECO:0000256" key="1">
    <source>
        <dbReference type="ARBA" id="ARBA00007992"/>
    </source>
</evidence>
<evidence type="ECO:0000313" key="7">
    <source>
        <dbReference type="EMBL" id="TVY52545.1"/>
    </source>
</evidence>
<evidence type="ECO:0000256" key="3">
    <source>
        <dbReference type="ARBA" id="ARBA00022827"/>
    </source>
</evidence>
<evidence type="ECO:0000259" key="6">
    <source>
        <dbReference type="Pfam" id="PF01494"/>
    </source>
</evidence>
<keyword evidence="5" id="KW-0503">Monooxygenase</keyword>
<comment type="caution">
    <text evidence="7">The sequence shown here is derived from an EMBL/GenBank/DDBJ whole genome shotgun (WGS) entry which is preliminary data.</text>
</comment>
<accession>A0A7D8UML8</accession>
<dbReference type="PANTHER" id="PTHR13789:SF316">
    <property type="entry name" value="FAD-BINDING DOMAIN-CONTAINING PROTEIN"/>
    <property type="match status" value="1"/>
</dbReference>
<evidence type="ECO:0000313" key="8">
    <source>
        <dbReference type="Proteomes" id="UP000481288"/>
    </source>
</evidence>
<evidence type="ECO:0000256" key="2">
    <source>
        <dbReference type="ARBA" id="ARBA00022630"/>
    </source>
</evidence>
<dbReference type="Proteomes" id="UP000481288">
    <property type="component" value="Unassembled WGS sequence"/>
</dbReference>
<dbReference type="GO" id="GO:0004497">
    <property type="term" value="F:monooxygenase activity"/>
    <property type="evidence" value="ECO:0007669"/>
    <property type="project" value="UniProtKB-KW"/>
</dbReference>
<gene>
    <name evidence="7" type="primary">hpxO_1</name>
    <name evidence="7" type="ORF">LCER1_G005225</name>
</gene>